<protein>
    <submittedName>
        <fullName evidence="2">Uncharacterized protein</fullName>
    </submittedName>
</protein>
<dbReference type="WBParaSite" id="nRc.2.0.1.t45270-RA">
    <property type="protein sequence ID" value="nRc.2.0.1.t45270-RA"/>
    <property type="gene ID" value="nRc.2.0.1.g45270"/>
</dbReference>
<reference evidence="2" key="1">
    <citation type="submission" date="2022-11" db="UniProtKB">
        <authorList>
            <consortium name="WormBaseParasite"/>
        </authorList>
    </citation>
    <scope>IDENTIFICATION</scope>
</reference>
<accession>A0A915L662</accession>
<keyword evidence="1" id="KW-1185">Reference proteome</keyword>
<dbReference type="Proteomes" id="UP000887565">
    <property type="component" value="Unplaced"/>
</dbReference>
<name>A0A915L662_ROMCU</name>
<organism evidence="1 2">
    <name type="scientific">Romanomermis culicivorax</name>
    <name type="common">Nematode worm</name>
    <dbReference type="NCBI Taxonomy" id="13658"/>
    <lineage>
        <taxon>Eukaryota</taxon>
        <taxon>Metazoa</taxon>
        <taxon>Ecdysozoa</taxon>
        <taxon>Nematoda</taxon>
        <taxon>Enoplea</taxon>
        <taxon>Dorylaimia</taxon>
        <taxon>Mermithida</taxon>
        <taxon>Mermithoidea</taxon>
        <taxon>Mermithidae</taxon>
        <taxon>Romanomermis</taxon>
    </lineage>
</organism>
<sequence length="120" mass="14256">MVGNTGHKPRPNTTPPVQTVIIDLAVEGMQRIYDRKRTVMYEKPDYGQFSHGYFMRNVLLAHLRDRKSALTYPLHYASFLDWRTITSVPRFFTIKDRPSYNSYYLEEYRKTTEPGFIRET</sequence>
<dbReference type="AlphaFoldDB" id="A0A915L662"/>
<proteinExistence type="predicted"/>
<evidence type="ECO:0000313" key="1">
    <source>
        <dbReference type="Proteomes" id="UP000887565"/>
    </source>
</evidence>
<evidence type="ECO:0000313" key="2">
    <source>
        <dbReference type="WBParaSite" id="nRc.2.0.1.t45270-RA"/>
    </source>
</evidence>